<sequence>MADIPLRKRHGVASGRDVCYCHGNRANLNICKDIPMLDPKKCTLYSGGARGAESEFGRLAEKYGIEEVNFSFEGHQSERARGVRALTSEELMRKDVSLAYVSKLMNRAYSSAPIFRKVLQSISWQVDSGHEIWIVGEVLEDGTVKGGTGWGAEFAKICNKPLFVFDQQKNGWFTWDGERWNPVADPAITHHHFTGTGTRFLEENGRQALAGLFSRSFSK</sequence>
<dbReference type="STRING" id="690850.Desaf_1110"/>
<evidence type="ECO:0000313" key="1">
    <source>
        <dbReference type="EMBL" id="EGJ49453.1"/>
    </source>
</evidence>
<organism evidence="1 2">
    <name type="scientific">Desulfocurvibacter africanus subsp. africanus str. Walvis Bay</name>
    <dbReference type="NCBI Taxonomy" id="690850"/>
    <lineage>
        <taxon>Bacteria</taxon>
        <taxon>Pseudomonadati</taxon>
        <taxon>Thermodesulfobacteriota</taxon>
        <taxon>Desulfovibrionia</taxon>
        <taxon>Desulfovibrionales</taxon>
        <taxon>Desulfovibrionaceae</taxon>
        <taxon>Desulfocurvibacter</taxon>
    </lineage>
</organism>
<dbReference type="eggNOG" id="COG0467">
    <property type="taxonomic scope" value="Bacteria"/>
</dbReference>
<protein>
    <submittedName>
        <fullName evidence="1">Uncharacterized protein</fullName>
    </submittedName>
</protein>
<evidence type="ECO:0000313" key="2">
    <source>
        <dbReference type="Proteomes" id="UP000007844"/>
    </source>
</evidence>
<dbReference type="Proteomes" id="UP000007844">
    <property type="component" value="Chromosome"/>
</dbReference>
<name>F3YX65_DESAF</name>
<keyword evidence="2" id="KW-1185">Reference proteome</keyword>
<dbReference type="AlphaFoldDB" id="F3YX65"/>
<accession>F3YX65</accession>
<dbReference type="EMBL" id="CP003221">
    <property type="protein sequence ID" value="EGJ49453.1"/>
    <property type="molecule type" value="Genomic_DNA"/>
</dbReference>
<dbReference type="HOGENOM" id="CLU_091417_0_0_7"/>
<dbReference type="KEGG" id="daf:Desaf_1110"/>
<proteinExistence type="predicted"/>
<reference evidence="1 2" key="1">
    <citation type="journal article" date="2011" name="J. Bacteriol.">
        <title>Genome sequence of the mercury-methylating and pleomorphic Desulfovibrio africanus Strain Walvis Bay.</title>
        <authorList>
            <person name="Brown S.D."/>
            <person name="Wall J.D."/>
            <person name="Kucken A.M."/>
            <person name="Gilmour C.C."/>
            <person name="Podar M."/>
            <person name="Brandt C.C."/>
            <person name="Teshima H."/>
            <person name="Detter J.C."/>
            <person name="Han C.S."/>
            <person name="Land M.L."/>
            <person name="Lucas S."/>
            <person name="Han J."/>
            <person name="Pennacchio L."/>
            <person name="Nolan M."/>
            <person name="Pitluck S."/>
            <person name="Woyke T."/>
            <person name="Goodwin L."/>
            <person name="Palumbo A.V."/>
            <person name="Elias D.A."/>
        </authorList>
    </citation>
    <scope>NUCLEOTIDE SEQUENCE [LARGE SCALE GENOMIC DNA]</scope>
    <source>
        <strain evidence="1 2">Walvis Bay</strain>
    </source>
</reference>
<gene>
    <name evidence="1" type="ORF">Desaf_1110</name>
</gene>